<dbReference type="CDD" id="cd00090">
    <property type="entry name" value="HTH_ARSR"/>
    <property type="match status" value="1"/>
</dbReference>
<dbReference type="KEGG" id="kbs:EPA93_46630"/>
<feature type="domain" description="Transcription regulator PadR N-terminal" evidence="1">
    <location>
        <begin position="65"/>
        <end position="133"/>
    </location>
</feature>
<keyword evidence="3" id="KW-1185">Reference proteome</keyword>
<dbReference type="InterPro" id="IPR011991">
    <property type="entry name" value="ArsR-like_HTH"/>
</dbReference>
<dbReference type="InterPro" id="IPR036390">
    <property type="entry name" value="WH_DNA-bd_sf"/>
</dbReference>
<dbReference type="OrthoDB" id="9814826at2"/>
<dbReference type="InterPro" id="IPR036388">
    <property type="entry name" value="WH-like_DNA-bd_sf"/>
</dbReference>
<name>A0A4P6K4Q1_KTERU</name>
<proteinExistence type="predicted"/>
<dbReference type="Gene3D" id="1.10.10.10">
    <property type="entry name" value="Winged helix-like DNA-binding domain superfamily/Winged helix DNA-binding domain"/>
    <property type="match status" value="1"/>
</dbReference>
<dbReference type="Pfam" id="PF03551">
    <property type="entry name" value="PadR"/>
    <property type="match status" value="1"/>
</dbReference>
<evidence type="ECO:0000259" key="1">
    <source>
        <dbReference type="Pfam" id="PF03551"/>
    </source>
</evidence>
<accession>A0A4P6K4Q1</accession>
<protein>
    <submittedName>
        <fullName evidence="2">PadR family transcriptional regulator</fullName>
    </submittedName>
</protein>
<reference evidence="2 3" key="1">
    <citation type="submission" date="2019-01" db="EMBL/GenBank/DDBJ databases">
        <title>Ktedonosporobacter rubrisoli SCAWS-G2.</title>
        <authorList>
            <person name="Huang Y."/>
            <person name="Yan B."/>
        </authorList>
    </citation>
    <scope>NUCLEOTIDE SEQUENCE [LARGE SCALE GENOMIC DNA]</scope>
    <source>
        <strain evidence="2 3">SCAWS-G2</strain>
    </source>
</reference>
<sequence>MPGYNRRFNNQFGGDWEGWTPPWLHRDWPRRGARFGERIMRGFFGPEGPGEGNRFFRRGDVKYALLELLQERPMHGYEMMKALEEKSGGFYTPSAGSIYPTLQMLEDRGLVTAEETEGKKVYSITDAGRELLTQKQQEEQEFRGPWEQWFESGQRWNTPEMQALRSEAFEVARLFAIAGRKAYHNPEELPQLREVLEKARKELSNIIYNTRENTSEEAKTE</sequence>
<evidence type="ECO:0000313" key="3">
    <source>
        <dbReference type="Proteomes" id="UP000290365"/>
    </source>
</evidence>
<dbReference type="PANTHER" id="PTHR43252:SF2">
    <property type="entry name" value="TRANSCRIPTION REGULATOR, PADR-LIKE FAMILY"/>
    <property type="match status" value="1"/>
</dbReference>
<organism evidence="2 3">
    <name type="scientific">Ktedonosporobacter rubrisoli</name>
    <dbReference type="NCBI Taxonomy" id="2509675"/>
    <lineage>
        <taxon>Bacteria</taxon>
        <taxon>Bacillati</taxon>
        <taxon>Chloroflexota</taxon>
        <taxon>Ktedonobacteria</taxon>
        <taxon>Ktedonobacterales</taxon>
        <taxon>Ktedonosporobacteraceae</taxon>
        <taxon>Ktedonosporobacter</taxon>
    </lineage>
</organism>
<dbReference type="SUPFAM" id="SSF46785">
    <property type="entry name" value="Winged helix' DNA-binding domain"/>
    <property type="match status" value="1"/>
</dbReference>
<dbReference type="AlphaFoldDB" id="A0A4P6K4Q1"/>
<dbReference type="PANTHER" id="PTHR43252">
    <property type="entry name" value="TRANSCRIPTIONAL REGULATOR YQJI"/>
    <property type="match status" value="1"/>
</dbReference>
<dbReference type="RefSeq" id="WP_129894113.1">
    <property type="nucleotide sequence ID" value="NZ_CP035758.1"/>
</dbReference>
<dbReference type="Proteomes" id="UP000290365">
    <property type="component" value="Chromosome"/>
</dbReference>
<dbReference type="InterPro" id="IPR005149">
    <property type="entry name" value="Tscrpt_reg_PadR_N"/>
</dbReference>
<gene>
    <name evidence="2" type="ORF">EPA93_46630</name>
</gene>
<evidence type="ECO:0000313" key="2">
    <source>
        <dbReference type="EMBL" id="QBD83045.1"/>
    </source>
</evidence>
<dbReference type="EMBL" id="CP035758">
    <property type="protein sequence ID" value="QBD83045.1"/>
    <property type="molecule type" value="Genomic_DNA"/>
</dbReference>